<keyword evidence="2" id="KW-1185">Reference proteome</keyword>
<dbReference type="InterPro" id="IPR007060">
    <property type="entry name" value="FtsL/DivIC"/>
</dbReference>
<proteinExistence type="predicted"/>
<gene>
    <name evidence="1" type="ORF">AZO1586I_518</name>
</gene>
<comment type="caution">
    <text evidence="1">The sequence shown here is derived from an EMBL/GenBank/DDBJ whole genome shotgun (WGS) entry which is preliminary data.</text>
</comment>
<evidence type="ECO:0000313" key="2">
    <source>
        <dbReference type="Proteomes" id="UP000626656"/>
    </source>
</evidence>
<accession>A0ABN7G933</accession>
<protein>
    <recommendedName>
        <fullName evidence="3">Cell division protein FtsB</fullName>
    </recommendedName>
</protein>
<dbReference type="Proteomes" id="UP000626656">
    <property type="component" value="Unassembled WGS sequence"/>
</dbReference>
<dbReference type="Pfam" id="PF04977">
    <property type="entry name" value="DivIC"/>
    <property type="match status" value="1"/>
</dbReference>
<evidence type="ECO:0000313" key="1">
    <source>
        <dbReference type="EMBL" id="CAB5499580.1"/>
    </source>
</evidence>
<reference evidence="1 2" key="1">
    <citation type="submission" date="2020-05" db="EMBL/GenBank/DDBJ databases">
        <authorList>
            <person name="Petersen J."/>
            <person name="Sayavedra L."/>
        </authorList>
    </citation>
    <scope>NUCLEOTIDE SEQUENCE [LARGE SCALE GENOMIC DNA]</scope>
    <source>
        <strain evidence="1">B azoricus SOX ET2 1586I</strain>
    </source>
</reference>
<sequence length="80" mass="9652">MLTVLLYQNFFINQFPFSLMEKQSIIDKEVRNNQHIKQKNKIKNIELKAVNATDREILESQARYRFGLIKKGERYYQVND</sequence>
<evidence type="ECO:0008006" key="3">
    <source>
        <dbReference type="Google" id="ProtNLM"/>
    </source>
</evidence>
<organism evidence="1 2">
    <name type="scientific">Bathymodiolus thermophilus thioautotrophic gill symbiont</name>
    <dbReference type="NCBI Taxonomy" id="2360"/>
    <lineage>
        <taxon>Bacteria</taxon>
        <taxon>Pseudomonadati</taxon>
        <taxon>Pseudomonadota</taxon>
        <taxon>Gammaproteobacteria</taxon>
        <taxon>sulfur-oxidizing symbionts</taxon>
    </lineage>
</organism>
<dbReference type="EMBL" id="CAHJWF010000137">
    <property type="protein sequence ID" value="CAB5499580.1"/>
    <property type="molecule type" value="Genomic_DNA"/>
</dbReference>
<name>A0ABN7G933_9GAMM</name>